<evidence type="ECO:0000256" key="3">
    <source>
        <dbReference type="ARBA" id="ARBA00022605"/>
    </source>
</evidence>
<keyword evidence="3 7" id="KW-0028">Amino-acid biosynthesis</keyword>
<dbReference type="CDD" id="cd23934">
    <property type="entry name" value="AGPR_1_C"/>
    <property type="match status" value="1"/>
</dbReference>
<comment type="similarity">
    <text evidence="7">Belongs to the NAGSA dehydrogenase family. Type 1 subfamily.</text>
</comment>
<feature type="domain" description="Semialdehyde dehydrogenase NAD-binding" evidence="9">
    <location>
        <begin position="2"/>
        <end position="139"/>
    </location>
</feature>
<organism evidence="10 11">
    <name type="scientific">Bacillus thermozeamaize</name>
    <dbReference type="NCBI Taxonomy" id="230954"/>
    <lineage>
        <taxon>Bacteria</taxon>
        <taxon>Bacillati</taxon>
        <taxon>Bacillota</taxon>
        <taxon>Bacilli</taxon>
        <taxon>Bacillales</taxon>
        <taxon>Bacillaceae</taxon>
        <taxon>Bacillus</taxon>
    </lineage>
</organism>
<dbReference type="HAMAP" id="MF_00150">
    <property type="entry name" value="ArgC_type1"/>
    <property type="match status" value="1"/>
</dbReference>
<dbReference type="InterPro" id="IPR036291">
    <property type="entry name" value="NAD(P)-bd_dom_sf"/>
</dbReference>
<name>A0A1Y3PN69_9BACI</name>
<dbReference type="PANTHER" id="PTHR32338">
    <property type="entry name" value="N-ACETYL-GAMMA-GLUTAMYL-PHOSPHATE REDUCTASE, CHLOROPLASTIC-RELATED-RELATED"/>
    <property type="match status" value="1"/>
</dbReference>
<dbReference type="Pfam" id="PF01118">
    <property type="entry name" value="Semialdhyde_dh"/>
    <property type="match status" value="1"/>
</dbReference>
<evidence type="ECO:0000256" key="4">
    <source>
        <dbReference type="ARBA" id="ARBA00022857"/>
    </source>
</evidence>
<dbReference type="InterPro" id="IPR058924">
    <property type="entry name" value="AGPR_dimerisation_dom"/>
</dbReference>
<dbReference type="InterPro" id="IPR000534">
    <property type="entry name" value="Semialdehyde_DH_NAD-bd"/>
</dbReference>
<dbReference type="SMART" id="SM00859">
    <property type="entry name" value="Semialdhyde_dh"/>
    <property type="match status" value="1"/>
</dbReference>
<comment type="caution">
    <text evidence="10">The sequence shown here is derived from an EMBL/GenBank/DDBJ whole genome shotgun (WGS) entry which is preliminary data.</text>
</comment>
<dbReference type="GO" id="GO:0003942">
    <property type="term" value="F:N-acetyl-gamma-glutamyl-phosphate reductase activity"/>
    <property type="evidence" value="ECO:0007669"/>
    <property type="project" value="UniProtKB-UniRule"/>
</dbReference>
<evidence type="ECO:0000256" key="2">
    <source>
        <dbReference type="ARBA" id="ARBA00022571"/>
    </source>
</evidence>
<dbReference type="NCBIfam" id="TIGR01850">
    <property type="entry name" value="argC"/>
    <property type="match status" value="1"/>
</dbReference>
<accession>A0A1Y3PN69</accession>
<evidence type="ECO:0000256" key="8">
    <source>
        <dbReference type="PROSITE-ProRule" id="PRU10010"/>
    </source>
</evidence>
<evidence type="ECO:0000256" key="5">
    <source>
        <dbReference type="ARBA" id="ARBA00023002"/>
    </source>
</evidence>
<comment type="subcellular location">
    <subcellularLocation>
        <location evidence="7">Cytoplasm</location>
    </subcellularLocation>
</comment>
<feature type="active site" evidence="7 8">
    <location>
        <position position="147"/>
    </location>
</feature>
<keyword evidence="5 7" id="KW-0560">Oxidoreductase</keyword>
<dbReference type="PROSITE" id="PS01224">
    <property type="entry name" value="ARGC"/>
    <property type="match status" value="1"/>
</dbReference>
<dbReference type="UniPathway" id="UPA00068">
    <property type="reaction ID" value="UER00108"/>
</dbReference>
<evidence type="ECO:0000256" key="7">
    <source>
        <dbReference type="HAMAP-Rule" id="MF_00150"/>
    </source>
</evidence>
<dbReference type="InterPro" id="IPR050085">
    <property type="entry name" value="AGPR"/>
</dbReference>
<dbReference type="GO" id="GO:0070401">
    <property type="term" value="F:NADP+ binding"/>
    <property type="evidence" value="ECO:0007669"/>
    <property type="project" value="InterPro"/>
</dbReference>
<evidence type="ECO:0000259" key="9">
    <source>
        <dbReference type="SMART" id="SM00859"/>
    </source>
</evidence>
<keyword evidence="4 7" id="KW-0521">NADP</keyword>
<dbReference type="SUPFAM" id="SSF51735">
    <property type="entry name" value="NAD(P)-binding Rossmann-fold domains"/>
    <property type="match status" value="1"/>
</dbReference>
<evidence type="ECO:0000313" key="11">
    <source>
        <dbReference type="Proteomes" id="UP000196475"/>
    </source>
</evidence>
<comment type="function">
    <text evidence="7">Catalyzes the NADPH-dependent reduction of N-acetyl-5-glutamyl phosphate to yield N-acetyl-L-glutamate 5-semialdehyde.</text>
</comment>
<sequence>MQVAIVGASGYGGAELYRLLQRHPEIEEIHLFAHSQADQPISAIFPHIGKEQWVKKFAVQAVAACAEWVFLATPSGVSAQVTPQLVEAGLKVIDLSGDLRLAKPADYEEWYGKTPAPASLLEKAVYGLTELYRDAVRTADLIANPGCYPTATLLGLAPLLQEGLIETQSVIVDAKSGVSGAGRSSNLTHSFSEVNENLKVYRVNKHQHIPEIERFASQLAGEPVQISFLTHLIPMTRGMMCTIYATPRRGLSAEKVHQLYRSYYEDARFVRVRPLGQFPATKEVYGSNYCDLGVAVDQRTGRITVVSVIDNLVKGAAGQAVQNLNVRMGWPEALSLEGEPLFP</sequence>
<dbReference type="SUPFAM" id="SSF55347">
    <property type="entry name" value="Glyceraldehyde-3-phosphate dehydrogenase-like, C-terminal domain"/>
    <property type="match status" value="1"/>
</dbReference>
<comment type="catalytic activity">
    <reaction evidence="6 7">
        <text>N-acetyl-L-glutamate 5-semialdehyde + phosphate + NADP(+) = N-acetyl-L-glutamyl 5-phosphate + NADPH + H(+)</text>
        <dbReference type="Rhea" id="RHEA:21588"/>
        <dbReference type="ChEBI" id="CHEBI:15378"/>
        <dbReference type="ChEBI" id="CHEBI:29123"/>
        <dbReference type="ChEBI" id="CHEBI:43474"/>
        <dbReference type="ChEBI" id="CHEBI:57783"/>
        <dbReference type="ChEBI" id="CHEBI:57936"/>
        <dbReference type="ChEBI" id="CHEBI:58349"/>
        <dbReference type="EC" id="1.2.1.38"/>
    </reaction>
</comment>
<reference evidence="11" key="1">
    <citation type="submission" date="2016-06" db="EMBL/GenBank/DDBJ databases">
        <authorList>
            <person name="Nascimento L."/>
            <person name="Pereira R.V."/>
            <person name="Martins L.F."/>
            <person name="Quaggio R.B."/>
            <person name="Silva A.M."/>
            <person name="Setubal J.C."/>
        </authorList>
    </citation>
    <scope>NUCLEOTIDE SEQUENCE [LARGE SCALE GENOMIC DNA]</scope>
</reference>
<comment type="pathway">
    <text evidence="1 7">Amino-acid biosynthesis; L-arginine biosynthesis; N(2)-acetyl-L-ornithine from L-glutamate: step 3/4.</text>
</comment>
<dbReference type="InterPro" id="IPR023013">
    <property type="entry name" value="AGPR_AS"/>
</dbReference>
<dbReference type="Gene3D" id="3.40.50.720">
    <property type="entry name" value="NAD(P)-binding Rossmann-like Domain"/>
    <property type="match status" value="1"/>
</dbReference>
<dbReference type="CDD" id="cd17895">
    <property type="entry name" value="AGPR_1_N"/>
    <property type="match status" value="1"/>
</dbReference>
<keyword evidence="7" id="KW-0963">Cytoplasm</keyword>
<dbReference type="GO" id="GO:0006526">
    <property type="term" value="P:L-arginine biosynthetic process"/>
    <property type="evidence" value="ECO:0007669"/>
    <property type="project" value="UniProtKB-UniRule"/>
</dbReference>
<dbReference type="Proteomes" id="UP000196475">
    <property type="component" value="Unassembled WGS sequence"/>
</dbReference>
<dbReference type="FunFam" id="3.30.360.10:FF:000014">
    <property type="entry name" value="N-acetyl-gamma-glutamyl-phosphate reductase"/>
    <property type="match status" value="1"/>
</dbReference>
<dbReference type="InterPro" id="IPR000706">
    <property type="entry name" value="AGPR_type-1"/>
</dbReference>
<protein>
    <recommendedName>
        <fullName evidence="7">N-acetyl-gamma-glutamyl-phosphate reductase</fullName>
        <shortName evidence="7">AGPR</shortName>
        <ecNumber evidence="7">1.2.1.38</ecNumber>
    </recommendedName>
    <alternativeName>
        <fullName evidence="7">N-acetyl-glutamate semialdehyde dehydrogenase</fullName>
        <shortName evidence="7">NAGSA dehydrogenase</shortName>
    </alternativeName>
</protein>
<keyword evidence="2 7" id="KW-0055">Arginine biosynthesis</keyword>
<dbReference type="EMBL" id="LZRT01000056">
    <property type="protein sequence ID" value="OUM88793.1"/>
    <property type="molecule type" value="Genomic_DNA"/>
</dbReference>
<evidence type="ECO:0000313" key="10">
    <source>
        <dbReference type="EMBL" id="OUM88793.1"/>
    </source>
</evidence>
<dbReference type="EC" id="1.2.1.38" evidence="7"/>
<dbReference type="AlphaFoldDB" id="A0A1Y3PN69"/>
<evidence type="ECO:0000256" key="6">
    <source>
        <dbReference type="ARBA" id="ARBA00050557"/>
    </source>
</evidence>
<dbReference type="GO" id="GO:0051287">
    <property type="term" value="F:NAD binding"/>
    <property type="evidence" value="ECO:0007669"/>
    <property type="project" value="InterPro"/>
</dbReference>
<dbReference type="GO" id="GO:0005737">
    <property type="term" value="C:cytoplasm"/>
    <property type="evidence" value="ECO:0007669"/>
    <property type="project" value="UniProtKB-SubCell"/>
</dbReference>
<dbReference type="PANTHER" id="PTHR32338:SF10">
    <property type="entry name" value="N-ACETYL-GAMMA-GLUTAMYL-PHOSPHATE REDUCTASE, CHLOROPLASTIC-RELATED"/>
    <property type="match status" value="1"/>
</dbReference>
<dbReference type="Gene3D" id="3.30.360.10">
    <property type="entry name" value="Dihydrodipicolinate Reductase, domain 2"/>
    <property type="match status" value="1"/>
</dbReference>
<gene>
    <name evidence="7" type="primary">argC</name>
    <name evidence="10" type="ORF">BAA01_14275</name>
</gene>
<proteinExistence type="inferred from homology"/>
<evidence type="ECO:0000256" key="1">
    <source>
        <dbReference type="ARBA" id="ARBA00004862"/>
    </source>
</evidence>
<dbReference type="Pfam" id="PF22698">
    <property type="entry name" value="Semialdhyde_dhC_1"/>
    <property type="match status" value="1"/>
</dbReference>